<dbReference type="Pfam" id="PF01103">
    <property type="entry name" value="Omp85"/>
    <property type="match status" value="1"/>
</dbReference>
<dbReference type="EMBL" id="JRHC01000002">
    <property type="protein sequence ID" value="KJF43780.1"/>
    <property type="molecule type" value="Genomic_DNA"/>
</dbReference>
<feature type="domain" description="Bacterial surface antigen (D15)" evidence="4">
    <location>
        <begin position="108"/>
        <end position="299"/>
    </location>
</feature>
<dbReference type="AlphaFoldDB" id="A0A0D8J9X1"/>
<evidence type="ECO:0000256" key="3">
    <source>
        <dbReference type="SAM" id="SignalP"/>
    </source>
</evidence>
<protein>
    <recommendedName>
        <fullName evidence="4">Bacterial surface antigen (D15) domain-containing protein</fullName>
    </recommendedName>
</protein>
<sequence>MKPATFILLFLLLFSFCDSKAQGKLKDAWNERNARKEAVIKAGEPWLSPMFAPAYTADAGLLISGGMLYSFRANKNDSISQRSSLPATIFYSTKGNFGIQAHLRTFWLEDKFRMNASLVIRDKDNNYYGKGFDQIEANHQSDTTTLYHETNSSFDIDLIYKLKPSVYVGASLRPAYVVTKDFAQPVENDPYRSQFGDTYFLNGIGALFAYDTRDIVVNAWRGVYFHFAAMFYDNLWGSKYDYQEYTLDLRHYKTLTRPGNVLAFRLFTRSTYGDVPITELSDFSGGKNLRGYLMGHYRDNTISFMLGEWRYTFQKADGRLSKSGMVIWLGAGSIAPDVVSLSKWVPNGGIGYRLELQPRMNVCVDFGVGRDSKGVYFNFVEAF</sequence>
<feature type="signal peptide" evidence="3">
    <location>
        <begin position="1"/>
        <end position="21"/>
    </location>
</feature>
<comment type="subcellular location">
    <subcellularLocation>
        <location evidence="1">Membrane</location>
    </subcellularLocation>
</comment>
<comment type="caution">
    <text evidence="5">The sequence shown here is derived from an EMBL/GenBank/DDBJ whole genome shotgun (WGS) entry which is preliminary data.</text>
</comment>
<keyword evidence="2" id="KW-0472">Membrane</keyword>
<evidence type="ECO:0000256" key="2">
    <source>
        <dbReference type="ARBA" id="ARBA00023136"/>
    </source>
</evidence>
<dbReference type="Gene3D" id="2.40.160.50">
    <property type="entry name" value="membrane protein fhac: a member of the omp85/tpsb transporter family"/>
    <property type="match status" value="1"/>
</dbReference>
<gene>
    <name evidence="5" type="ORF">LH29_11915</name>
</gene>
<dbReference type="GO" id="GO:0019867">
    <property type="term" value="C:outer membrane"/>
    <property type="evidence" value="ECO:0007669"/>
    <property type="project" value="InterPro"/>
</dbReference>
<reference evidence="5 6" key="1">
    <citation type="submission" date="2014-09" db="EMBL/GenBank/DDBJ databases">
        <title>Draft Genome Sequence of Draconibacterium sp. JN14CK-3.</title>
        <authorList>
            <person name="Dong C."/>
            <person name="Lai Q."/>
            <person name="Shao Z."/>
        </authorList>
    </citation>
    <scope>NUCLEOTIDE SEQUENCE [LARGE SCALE GENOMIC DNA]</scope>
    <source>
        <strain evidence="5 6">JN14CK-3</strain>
    </source>
</reference>
<dbReference type="OrthoDB" id="9771071at2"/>
<name>A0A0D8J9X1_9BACT</name>
<accession>A0A0D8J9X1</accession>
<dbReference type="RefSeq" id="WP_045029744.1">
    <property type="nucleotide sequence ID" value="NZ_JRHC01000002.1"/>
</dbReference>
<evidence type="ECO:0000313" key="6">
    <source>
        <dbReference type="Proteomes" id="UP000032544"/>
    </source>
</evidence>
<organism evidence="5 6">
    <name type="scientific">Draconibacterium sediminis</name>
    <dbReference type="NCBI Taxonomy" id="1544798"/>
    <lineage>
        <taxon>Bacteria</taxon>
        <taxon>Pseudomonadati</taxon>
        <taxon>Bacteroidota</taxon>
        <taxon>Bacteroidia</taxon>
        <taxon>Marinilabiliales</taxon>
        <taxon>Prolixibacteraceae</taxon>
        <taxon>Draconibacterium</taxon>
    </lineage>
</organism>
<dbReference type="STRING" id="1544798.LH29_11915"/>
<proteinExistence type="predicted"/>
<evidence type="ECO:0000259" key="4">
    <source>
        <dbReference type="Pfam" id="PF01103"/>
    </source>
</evidence>
<keyword evidence="6" id="KW-1185">Reference proteome</keyword>
<dbReference type="Proteomes" id="UP000032544">
    <property type="component" value="Unassembled WGS sequence"/>
</dbReference>
<dbReference type="InterPro" id="IPR000184">
    <property type="entry name" value="Bac_surfAg_D15"/>
</dbReference>
<keyword evidence="3" id="KW-0732">Signal</keyword>
<feature type="chain" id="PRO_5002330810" description="Bacterial surface antigen (D15) domain-containing protein" evidence="3">
    <location>
        <begin position="22"/>
        <end position="383"/>
    </location>
</feature>
<evidence type="ECO:0000256" key="1">
    <source>
        <dbReference type="ARBA" id="ARBA00004370"/>
    </source>
</evidence>
<evidence type="ECO:0000313" key="5">
    <source>
        <dbReference type="EMBL" id="KJF43780.1"/>
    </source>
</evidence>